<dbReference type="Pfam" id="PF03446">
    <property type="entry name" value="NAD_binding_2"/>
    <property type="match status" value="1"/>
</dbReference>
<evidence type="ECO:0000259" key="4">
    <source>
        <dbReference type="Pfam" id="PF09130"/>
    </source>
</evidence>
<evidence type="ECO:0000313" key="6">
    <source>
        <dbReference type="Proteomes" id="UP000664303"/>
    </source>
</evidence>
<dbReference type="Gene3D" id="1.10.1040.10">
    <property type="entry name" value="N-(1-d-carboxylethyl)-l-norvaline Dehydrogenase, domain 2"/>
    <property type="match status" value="1"/>
</dbReference>
<dbReference type="InterPro" id="IPR051265">
    <property type="entry name" value="HIBADH-related_NP60_sf"/>
</dbReference>
<dbReference type="InterPro" id="IPR013328">
    <property type="entry name" value="6PGD_dom2"/>
</dbReference>
<name>A0A939DFB1_9GAMM</name>
<dbReference type="PIRSF" id="PIRSF000103">
    <property type="entry name" value="HIBADH"/>
    <property type="match status" value="1"/>
</dbReference>
<feature type="domain" description="6-phosphogluconate dehydrogenase NADP-binding" evidence="3">
    <location>
        <begin position="11"/>
        <end position="159"/>
    </location>
</feature>
<evidence type="ECO:0000259" key="3">
    <source>
        <dbReference type="Pfam" id="PF03446"/>
    </source>
</evidence>
<dbReference type="Proteomes" id="UP000664303">
    <property type="component" value="Unassembled WGS sequence"/>
</dbReference>
<gene>
    <name evidence="5" type="ORF">JYP50_07615</name>
</gene>
<accession>A0A939DFB1</accession>
<sequence>MGGKSVNIERVALLGLGEVGAVLAHDLLAATSVEIRVWDRLLDDSASPAARHWGELAANARVSRAGSAAELAAGCQVVLSAVTADGALAAANSVAPGLPAGCWFVDLNSVSPGTKVALSSAIEHAGGQFVEAAVMSPILPLRMASPVILAGPRAAAFQPLGQALGFSDMSAVSAEAGVAAATKMCRSVMIKGMEALVSESLLAARHYGVDDAVLGSLNNLFPRPDWPAYARYLMSRTLQHGARRAAEMREVARTVGEAGVEPWMSEACALRQDWAPQFSDTLGEASLDDLLDAMLAQMARQSGD</sequence>
<dbReference type="InterPro" id="IPR015815">
    <property type="entry name" value="HIBADH-related"/>
</dbReference>
<protein>
    <submittedName>
        <fullName evidence="5">NAD(P)-dependent oxidoreductase</fullName>
    </submittedName>
</protein>
<dbReference type="GO" id="GO:0016491">
    <property type="term" value="F:oxidoreductase activity"/>
    <property type="evidence" value="ECO:0007669"/>
    <property type="project" value="UniProtKB-KW"/>
</dbReference>
<reference evidence="5" key="1">
    <citation type="submission" date="2021-02" db="EMBL/GenBank/DDBJ databases">
        <title>PHA producing bacteria isolated from coastal sediment in Guangdong, Shenzhen.</title>
        <authorList>
            <person name="Zheng W."/>
            <person name="Yu S."/>
            <person name="Huang Y."/>
        </authorList>
    </citation>
    <scope>NUCLEOTIDE SEQUENCE</scope>
    <source>
        <strain evidence="5">TN14-10</strain>
    </source>
</reference>
<feature type="domain" description="Phosphogluconate dehydrogenase NAD-binding putative C-terminal" evidence="4">
    <location>
        <begin position="204"/>
        <end position="272"/>
    </location>
</feature>
<proteinExistence type="predicted"/>
<dbReference type="Gene3D" id="3.40.50.720">
    <property type="entry name" value="NAD(P)-binding Rossmann-like Domain"/>
    <property type="match status" value="1"/>
</dbReference>
<organism evidence="5 6">
    <name type="scientific">Parahaliea mediterranea</name>
    <dbReference type="NCBI Taxonomy" id="651086"/>
    <lineage>
        <taxon>Bacteria</taxon>
        <taxon>Pseudomonadati</taxon>
        <taxon>Pseudomonadota</taxon>
        <taxon>Gammaproteobacteria</taxon>
        <taxon>Cellvibrionales</taxon>
        <taxon>Halieaceae</taxon>
        <taxon>Parahaliea</taxon>
    </lineage>
</organism>
<dbReference type="SUPFAM" id="SSF51735">
    <property type="entry name" value="NAD(P)-binding Rossmann-fold domains"/>
    <property type="match status" value="1"/>
</dbReference>
<dbReference type="EMBL" id="JAFKCZ010000005">
    <property type="protein sequence ID" value="MBN7796452.1"/>
    <property type="molecule type" value="Genomic_DNA"/>
</dbReference>
<dbReference type="InterPro" id="IPR036291">
    <property type="entry name" value="NAD(P)-bd_dom_sf"/>
</dbReference>
<dbReference type="AlphaFoldDB" id="A0A939DFB1"/>
<evidence type="ECO:0000256" key="1">
    <source>
        <dbReference type="ARBA" id="ARBA00023002"/>
    </source>
</evidence>
<dbReference type="InterPro" id="IPR015814">
    <property type="entry name" value="Pgluconate_DH_NAD-bd_C"/>
</dbReference>
<dbReference type="Pfam" id="PF09130">
    <property type="entry name" value="DUF1932"/>
    <property type="match status" value="1"/>
</dbReference>
<dbReference type="PANTHER" id="PTHR43580:SF2">
    <property type="entry name" value="CYTOKINE-LIKE NUCLEAR FACTOR N-PAC"/>
    <property type="match status" value="1"/>
</dbReference>
<evidence type="ECO:0000256" key="2">
    <source>
        <dbReference type="PIRSR" id="PIRSR000103-1"/>
    </source>
</evidence>
<evidence type="ECO:0000313" key="5">
    <source>
        <dbReference type="EMBL" id="MBN7796452.1"/>
    </source>
</evidence>
<dbReference type="SUPFAM" id="SSF48179">
    <property type="entry name" value="6-phosphogluconate dehydrogenase C-terminal domain-like"/>
    <property type="match status" value="1"/>
</dbReference>
<keyword evidence="1" id="KW-0560">Oxidoreductase</keyword>
<dbReference type="InterPro" id="IPR006115">
    <property type="entry name" value="6PGDH_NADP-bd"/>
</dbReference>
<keyword evidence="6" id="KW-1185">Reference proteome</keyword>
<comment type="caution">
    <text evidence="5">The sequence shown here is derived from an EMBL/GenBank/DDBJ whole genome shotgun (WGS) entry which is preliminary data.</text>
</comment>
<dbReference type="InterPro" id="IPR008927">
    <property type="entry name" value="6-PGluconate_DH-like_C_sf"/>
</dbReference>
<dbReference type="GO" id="GO:0050661">
    <property type="term" value="F:NADP binding"/>
    <property type="evidence" value="ECO:0007669"/>
    <property type="project" value="InterPro"/>
</dbReference>
<dbReference type="PANTHER" id="PTHR43580">
    <property type="entry name" value="OXIDOREDUCTASE GLYR1-RELATED"/>
    <property type="match status" value="1"/>
</dbReference>
<feature type="active site" evidence="2">
    <location>
        <position position="183"/>
    </location>
</feature>